<evidence type="ECO:0000313" key="2">
    <source>
        <dbReference type="EMBL" id="EIJ87676.1"/>
    </source>
</evidence>
<dbReference type="OrthoDB" id="10367145at2759"/>
<reference evidence="2" key="1">
    <citation type="submission" date="2011-01" db="EMBL/GenBank/DDBJ databases">
        <title>The Genome Sequence of Nematocida parisii strain ERTm3.</title>
        <authorList>
            <consortium name="The Broad Institute Genome Sequencing Platform"/>
            <consortium name="The Broad Institute Genome Sequencing Center for Infectious Disease"/>
            <person name="Cuomo C."/>
            <person name="Troemel E."/>
            <person name="Young S.K."/>
            <person name="Zeng Q."/>
            <person name="Gargeya S."/>
            <person name="Fitzgerald M."/>
            <person name="Haas B."/>
            <person name="Abouelleil A."/>
            <person name="Alvarado L."/>
            <person name="Arachchi H.M."/>
            <person name="Berlin A."/>
            <person name="Chapman S.B."/>
            <person name="Gearin G."/>
            <person name="Goldberg J."/>
            <person name="Griggs A."/>
            <person name="Gujja S."/>
            <person name="Hansen M."/>
            <person name="Heiman D."/>
            <person name="Howarth C."/>
            <person name="Larimer J."/>
            <person name="Lui A."/>
            <person name="MacDonald P.J.P."/>
            <person name="McCowen C."/>
            <person name="Montmayeur A."/>
            <person name="Murphy C."/>
            <person name="Neiman D."/>
            <person name="Pearson M."/>
            <person name="Priest M."/>
            <person name="Roberts A."/>
            <person name="Saif S."/>
            <person name="Shea T."/>
            <person name="Sisk P."/>
            <person name="Stolte C."/>
            <person name="Sykes S."/>
            <person name="Wortman J."/>
            <person name="Nusbaum C."/>
            <person name="Birren B."/>
        </authorList>
    </citation>
    <scope>NUCLEOTIDE SEQUENCE</scope>
    <source>
        <strain evidence="2">ERTm3</strain>
    </source>
</reference>
<keyword evidence="3" id="KW-1185">Reference proteome</keyword>
<dbReference type="EMBL" id="GL870881">
    <property type="protein sequence ID" value="EIJ87676.1"/>
    <property type="molecule type" value="Genomic_DNA"/>
</dbReference>
<feature type="region of interest" description="Disordered" evidence="1">
    <location>
        <begin position="73"/>
        <end position="112"/>
    </location>
</feature>
<dbReference type="HOGENOM" id="CLU_009683_3_0_1"/>
<sequence length="867" mass="101331">MFPSSTGFLSIYTSRNDSFIKFLHLEHVSKHKIHILACLFLLAEGVDIPLKLEGSKTSPMLVLKEIIVKSEEENKTEDLKESKPEIKKKNKKRKLKESKTESKKENEESGEKKNIFSLSMKYRPDSRKNENSKEKKKAVPQTRAANVINFFIGNKTNLDIREGGKYAEPRTYEEFKTGKFLNNARWLIQYYIFEYLDSEEKIIELAKEVYSMLKECIEQKEKEGSNEDVEYLKSIVDKCFVKSSGANTIKAKHRIDILTTIYKESPLVNVFPFSGDIDISKYRSISSYNRKEDSFNVGKKYSDCVEAGLLSLFCCLAYDSKSKEYNIDHMGEVSPDLKRFFDTYNKQLETDTYEMHMEWSKVVADLENENIRYLKENRNELAPGIINMLYVIAEITGRYSDEEESFKELNTLLEREDNVNQSELFTKVELYTEELILSLSKKYTAEEDSELPSREIKIDILNMSKCPNLNGQTELFGEVVITYSYLNLEGGIKLIHTIEHLQATSFPSRINTLTNEKKKEIINNKNSIENESEKTLTDFLLMHFVDKLMEGNRFISNYYKENIKISRENNYFYPIEKFFLYNTFKSAEYKIYIIRYIRECLLEHSLEETDPWSRLLSNIIGSLPLEDLNTVRDVFFNPLYRAGFYKGFCTKVNIPITIVDRNILSYSAGVYYEQYIYNNNFFNRHLEFLKAHLLTKSDRGNFFAAIVCQIDSGSNTQFLSLLTHGITSIKPLLEIEAFLNSIDRDLPEYETVIKANDIWLVWLNMSFRSDVFNKITTILFDKIVIDEDFITINETKYEYTDENIKNTISKFEKSKFPQTVKNHVLNLIKKDLEYAKKLSYLIKKYEVFLVRDVRTPRKPAVGEVIVN</sequence>
<gene>
    <name evidence="2" type="ORF">NEQG_02223</name>
</gene>
<dbReference type="OMA" id="ESSIAYC"/>
<accession>I3EEM9</accession>
<organism evidence="2 3">
    <name type="scientific">Nematocida parisii (strain ERTm3)</name>
    <name type="common">Nematode killer fungus</name>
    <dbReference type="NCBI Taxonomy" id="935791"/>
    <lineage>
        <taxon>Eukaryota</taxon>
        <taxon>Fungi</taxon>
        <taxon>Fungi incertae sedis</taxon>
        <taxon>Microsporidia</taxon>
        <taxon>Nematocida</taxon>
    </lineage>
</organism>
<dbReference type="Proteomes" id="UP000002872">
    <property type="component" value="Unassembled WGS sequence"/>
</dbReference>
<feature type="compositionally biased region" description="Basic and acidic residues" evidence="1">
    <location>
        <begin position="73"/>
        <end position="87"/>
    </location>
</feature>
<evidence type="ECO:0000313" key="3">
    <source>
        <dbReference type="Proteomes" id="UP000002872"/>
    </source>
</evidence>
<protein>
    <submittedName>
        <fullName evidence="2">Uncharacterized protein</fullName>
    </submittedName>
</protein>
<dbReference type="InParanoid" id="I3EEM9"/>
<dbReference type="AlphaFoldDB" id="I3EEM9"/>
<dbReference type="VEuPathDB" id="MicrosporidiaDB:NEQG_02223"/>
<evidence type="ECO:0000256" key="1">
    <source>
        <dbReference type="SAM" id="MobiDB-lite"/>
    </source>
</evidence>
<feature type="compositionally biased region" description="Basic and acidic residues" evidence="1">
    <location>
        <begin position="97"/>
        <end position="112"/>
    </location>
</feature>
<name>I3EEM9_NEMP3</name>
<proteinExistence type="predicted"/>